<reference evidence="1 2" key="1">
    <citation type="journal article" date="2013" name="Appl. Environ. Microbiol.">
        <title>Genome analysis suggests that the soil oligotrophic bacterium Agromonas oligotrophica (Bradyrhizobium oligotrophicum) is a nitrogen-fixing symbiont of Aeschynomene indica.</title>
        <authorList>
            <person name="Okubo T."/>
            <person name="Fukushima S."/>
            <person name="Itakura M."/>
            <person name="Oshima K."/>
            <person name="Longtonglang A."/>
            <person name="Teaumroong N."/>
            <person name="Mitsui H."/>
            <person name="Hattori M."/>
            <person name="Hattori R."/>
            <person name="Hattori T."/>
            <person name="Minamisawa K."/>
        </authorList>
    </citation>
    <scope>NUCLEOTIDE SEQUENCE [LARGE SCALE GENOMIC DNA]</scope>
    <source>
        <strain evidence="1 2">S58</strain>
    </source>
</reference>
<dbReference type="HOGENOM" id="CLU_2987624_0_0_5"/>
<dbReference type="AlphaFoldDB" id="M4Z6D6"/>
<dbReference type="STRING" id="1245469.S58_25850"/>
<dbReference type="KEGG" id="aol:S58_25850"/>
<evidence type="ECO:0000313" key="2">
    <source>
        <dbReference type="Proteomes" id="UP000011841"/>
    </source>
</evidence>
<dbReference type="EMBL" id="AP012603">
    <property type="protein sequence ID" value="BAM88591.1"/>
    <property type="molecule type" value="Genomic_DNA"/>
</dbReference>
<protein>
    <submittedName>
        <fullName evidence="1">Uncharacterized protein</fullName>
    </submittedName>
</protein>
<evidence type="ECO:0000313" key="1">
    <source>
        <dbReference type="EMBL" id="BAM88591.1"/>
    </source>
</evidence>
<proteinExistence type="predicted"/>
<name>M4Z6D6_9BRAD</name>
<accession>M4Z6D6</accession>
<dbReference type="Proteomes" id="UP000011841">
    <property type="component" value="Chromosome"/>
</dbReference>
<keyword evidence="2" id="KW-1185">Reference proteome</keyword>
<organism evidence="1 2">
    <name type="scientific">Bradyrhizobium oligotrophicum S58</name>
    <dbReference type="NCBI Taxonomy" id="1245469"/>
    <lineage>
        <taxon>Bacteria</taxon>
        <taxon>Pseudomonadati</taxon>
        <taxon>Pseudomonadota</taxon>
        <taxon>Alphaproteobacteria</taxon>
        <taxon>Hyphomicrobiales</taxon>
        <taxon>Nitrobacteraceae</taxon>
        <taxon>Bradyrhizobium</taxon>
    </lineage>
</organism>
<gene>
    <name evidence="1" type="ORF">S58_25850</name>
</gene>
<sequence length="57" mass="6250">MRHVIAAAVPNPARQAFVVEAVIMITVLAMADSVEEVITSYPEGFVLIEIKEPIEKI</sequence>